<feature type="coiled-coil region" evidence="2">
    <location>
        <begin position="207"/>
        <end position="234"/>
    </location>
</feature>
<accession>A0A2I4BFE6</accession>
<feature type="coiled-coil region" evidence="2">
    <location>
        <begin position="835"/>
        <end position="974"/>
    </location>
</feature>
<organism evidence="5 6">
    <name type="scientific">Austrofundulus limnaeus</name>
    <name type="common">Annual killifish</name>
    <dbReference type="NCBI Taxonomy" id="52670"/>
    <lineage>
        <taxon>Eukaryota</taxon>
        <taxon>Metazoa</taxon>
        <taxon>Chordata</taxon>
        <taxon>Craniata</taxon>
        <taxon>Vertebrata</taxon>
        <taxon>Euteleostomi</taxon>
        <taxon>Actinopterygii</taxon>
        <taxon>Neopterygii</taxon>
        <taxon>Teleostei</taxon>
        <taxon>Neoteleostei</taxon>
        <taxon>Acanthomorphata</taxon>
        <taxon>Ovalentaria</taxon>
        <taxon>Atherinomorphae</taxon>
        <taxon>Cyprinodontiformes</taxon>
        <taxon>Rivulidae</taxon>
        <taxon>Austrofundulus</taxon>
    </lineage>
</organism>
<dbReference type="InterPro" id="IPR055167">
    <property type="entry name" value="Rootletin-like_CC"/>
</dbReference>
<dbReference type="OrthoDB" id="3549872at2759"/>
<dbReference type="Pfam" id="PF15035">
    <property type="entry name" value="Rootletin"/>
    <property type="match status" value="1"/>
</dbReference>
<sequence>MSSQEAQEGHSPRLEAVIQKLEESLLHSHGSSEDRSLTLQGDLQASGDTPVPLTTRICQIITHNLAEQSAGDGSEVSNNEESGALREQPSPGQVDRDQPPVQHLSLTDRLDQMMSQSAVDLDQDSVPPGSMLLQNTEKDYRQKLQVFQEAQKRQAQLVLKLQTKVLRYKRRCGELEEKVLEKTSECEKTRLLMQAHLDSAERQKHAEEDLNTVIQKQSAQLQEEQRRSASLSQVNSVLREQLDQSATVNKELTESLWRARQESELRGNCLRRQRETCASRSSREQARLRALWRQAASLRSTFTQLRTFTDRTLCDMRSECVAVRLQLHGACVNFKAGGTGESACGGVEVSVLEKQLKDKLKETMGLQAQWEAEKMQLNSRVLELADTLKHIQSQECEKDASLHGAQISLDRMDLHARLEAALEQVDTFHDLLQERDAEKMELEQMIQEVQKESQEVQKALEESIRDSCRSHCSLELISSEKESLEMLLSGLQQEVNSQRVELEALRSSSLDLQRQRDLLRQQREDLETQLARQRTEAQRGEKSLQELDEKHANLHQELMSVKEALSQISLQKEMLEDDKASLTLALAKMETDTSTQQRALTKLQSQQAALKDSLTKMAALNEGLAKDKVELSRLVLQIEGEKTELDKRRRGAEAEQAAAREDAARSQMEMMDFLAEKQALESSHIQLQDVCQKLEVELSLLQKEKSEALEKYSQTRGQVQVLRDELCACRKELDLKSTAVRRVTQDWEELAKDKAALDVQLNSVNQKSCGLTQELLALRAEKESLETVLFETQELSASLEARSSRLEGERRSLVLANDALTRDAAKMRAEAAQQSGQVVKQRREFEEQMAEVERKAVLTLNNTKQVHREQMETELQKKEQQLSELMVQRAQIEEQLRRQLEEQRAHSQGELLQVQEELSRLQREFNQNLLQAESKKQQALFQKEVEKAALTEEIAALRQDLATAGVELERMQREALSKQEQDKNAMLVLRSELRGLQHQLEESLSSYQSSKNSLMEEVRERNQESEQAKQEVEMFRFL</sequence>
<feature type="compositionally biased region" description="Low complexity" evidence="3">
    <location>
        <begin position="1004"/>
        <end position="1013"/>
    </location>
</feature>
<dbReference type="AlphaFoldDB" id="A0A2I4BFE6"/>
<evidence type="ECO:0000256" key="3">
    <source>
        <dbReference type="SAM" id="MobiDB-lite"/>
    </source>
</evidence>
<keyword evidence="5" id="KW-1185">Reference proteome</keyword>
<feature type="compositionally biased region" description="Basic and acidic residues" evidence="3">
    <location>
        <begin position="1014"/>
        <end position="1038"/>
    </location>
</feature>
<dbReference type="PANTHER" id="PTHR23159">
    <property type="entry name" value="CENTROSOMAL PROTEIN 2"/>
    <property type="match status" value="1"/>
</dbReference>
<feature type="region of interest" description="Disordered" evidence="3">
    <location>
        <begin position="67"/>
        <end position="100"/>
    </location>
</feature>
<feature type="coiled-coil region" evidence="2">
    <location>
        <begin position="133"/>
        <end position="178"/>
    </location>
</feature>
<reference evidence="6" key="1">
    <citation type="submission" date="2025-08" db="UniProtKB">
        <authorList>
            <consortium name="RefSeq"/>
        </authorList>
    </citation>
    <scope>IDENTIFICATION</scope>
</reference>
<dbReference type="FunCoup" id="A0A2I4BFE6">
    <property type="interactions" value="595"/>
</dbReference>
<gene>
    <name evidence="6" type="primary">LOC106519381</name>
</gene>
<dbReference type="RefSeq" id="XP_013866472.1">
    <property type="nucleotide sequence ID" value="XM_014011018.1"/>
</dbReference>
<feature type="compositionally biased region" description="Basic and acidic residues" evidence="3">
    <location>
        <begin position="20"/>
        <end position="36"/>
    </location>
</feature>
<feature type="region of interest" description="Disordered" evidence="3">
    <location>
        <begin position="1004"/>
        <end position="1038"/>
    </location>
</feature>
<evidence type="ECO:0000313" key="6">
    <source>
        <dbReference type="RefSeq" id="XP_013866472.1"/>
    </source>
</evidence>
<dbReference type="KEGG" id="alim:106519381"/>
<dbReference type="PANTHER" id="PTHR23159:SF31">
    <property type="entry name" value="CENTROSOME-ASSOCIATED PROTEIN CEP250 ISOFORM X1"/>
    <property type="match status" value="1"/>
</dbReference>
<evidence type="ECO:0000256" key="1">
    <source>
        <dbReference type="ARBA" id="ARBA00023054"/>
    </source>
</evidence>
<evidence type="ECO:0000313" key="5">
    <source>
        <dbReference type="Proteomes" id="UP000192220"/>
    </source>
</evidence>
<feature type="domain" description="Rootletin-like coiled-coil" evidence="4">
    <location>
        <begin position="141"/>
        <end position="323"/>
    </location>
</feature>
<dbReference type="GeneID" id="106519381"/>
<feature type="coiled-coil region" evidence="2">
    <location>
        <begin position="635"/>
        <end position="711"/>
    </location>
</feature>
<dbReference type="Proteomes" id="UP000192220">
    <property type="component" value="Unplaced"/>
</dbReference>
<evidence type="ECO:0000256" key="2">
    <source>
        <dbReference type="SAM" id="Coils"/>
    </source>
</evidence>
<evidence type="ECO:0000259" key="4">
    <source>
        <dbReference type="Pfam" id="PF15035"/>
    </source>
</evidence>
<name>A0A2I4BFE6_AUSLI</name>
<feature type="region of interest" description="Disordered" evidence="3">
    <location>
        <begin position="1"/>
        <end position="37"/>
    </location>
</feature>
<protein>
    <submittedName>
        <fullName evidence="6">Rootletin isoform X1</fullName>
    </submittedName>
</protein>
<dbReference type="InParanoid" id="A0A2I4BFE6"/>
<proteinExistence type="predicted"/>
<dbReference type="STRING" id="52670.A0A2I4BFE6"/>
<feature type="coiled-coil region" evidence="2">
    <location>
        <begin position="428"/>
        <end position="592"/>
    </location>
</feature>
<keyword evidence="1 2" id="KW-0175">Coiled coil</keyword>